<evidence type="ECO:0000256" key="7">
    <source>
        <dbReference type="ARBA" id="ARBA00022692"/>
    </source>
</evidence>
<comment type="subcellular location">
    <subcellularLocation>
        <location evidence="1">Cell membrane</location>
        <topology evidence="1">Multi-pass membrane protein</topology>
    </subcellularLocation>
</comment>
<evidence type="ECO:0000313" key="16">
    <source>
        <dbReference type="EMBL" id="BDR53738.1"/>
    </source>
</evidence>
<feature type="transmembrane region" description="Helical" evidence="15">
    <location>
        <begin position="15"/>
        <end position="34"/>
    </location>
</feature>
<evidence type="ECO:0000256" key="5">
    <source>
        <dbReference type="ARBA" id="ARBA00022597"/>
    </source>
</evidence>
<evidence type="ECO:0000256" key="1">
    <source>
        <dbReference type="ARBA" id="ARBA00004651"/>
    </source>
</evidence>
<evidence type="ECO:0000256" key="4">
    <source>
        <dbReference type="ARBA" id="ARBA00022475"/>
    </source>
</evidence>
<dbReference type="Proteomes" id="UP001321766">
    <property type="component" value="Chromosome"/>
</dbReference>
<keyword evidence="17" id="KW-1185">Reference proteome</keyword>
<keyword evidence="8 15" id="KW-1133">Transmembrane helix</keyword>
<feature type="transmembrane region" description="Helical" evidence="15">
    <location>
        <begin position="230"/>
        <end position="250"/>
    </location>
</feature>
<feature type="transmembrane region" description="Helical" evidence="15">
    <location>
        <begin position="437"/>
        <end position="463"/>
    </location>
</feature>
<keyword evidence="4" id="KW-1003">Cell membrane</keyword>
<comment type="function">
    <text evidence="10">The phosphoenolpyruvate-dependent sugar phosphotransferase system (sugar PTS), a major carbohydrate active transport system, catalyzes the phosphorylation of incoming sugar substrates concomitantly with their translocation across the cell membrane. The enzyme II UlaABC PTS system is involved in ascorbate transport.</text>
</comment>
<feature type="transmembrane region" description="Helical" evidence="15">
    <location>
        <begin position="153"/>
        <end position="174"/>
    </location>
</feature>
<feature type="transmembrane region" description="Helical" evidence="15">
    <location>
        <begin position="392"/>
        <end position="417"/>
    </location>
</feature>
<evidence type="ECO:0000256" key="12">
    <source>
        <dbReference type="ARBA" id="ARBA00039702"/>
    </source>
</evidence>
<comment type="similarity">
    <text evidence="11">Belongs to the UlaA family.</text>
</comment>
<keyword evidence="3" id="KW-0813">Transport</keyword>
<dbReference type="InterPro" id="IPR004703">
    <property type="entry name" value="PTS_sugar-sp_permease"/>
</dbReference>
<evidence type="ECO:0000256" key="3">
    <source>
        <dbReference type="ARBA" id="ARBA00022448"/>
    </source>
</evidence>
<protein>
    <recommendedName>
        <fullName evidence="12">Ascorbate-specific PTS system EIIC component</fullName>
    </recommendedName>
    <alternativeName>
        <fullName evidence="13">Ascorbate-specific permease IIC component UlaA</fullName>
    </alternativeName>
</protein>
<feature type="transmembrane region" description="Helical" evidence="15">
    <location>
        <begin position="333"/>
        <end position="354"/>
    </location>
</feature>
<dbReference type="NCBIfam" id="NF006920">
    <property type="entry name" value="PRK09410.1-2"/>
    <property type="match status" value="1"/>
</dbReference>
<evidence type="ECO:0000256" key="8">
    <source>
        <dbReference type="ARBA" id="ARBA00022989"/>
    </source>
</evidence>
<dbReference type="NCBIfam" id="NF009553">
    <property type="entry name" value="PRK12997.1-5"/>
    <property type="match status" value="1"/>
</dbReference>
<reference evidence="16 17" key="1">
    <citation type="journal article" date="2023" name="Microbiol. Spectr.">
        <title>Symbiosis of Carpenter Bees with Uncharacterized Lactic Acid Bacteria Showing NAD Auxotrophy.</title>
        <authorList>
            <person name="Kawasaki S."/>
            <person name="Ozawa K."/>
            <person name="Mori T."/>
            <person name="Yamamoto A."/>
            <person name="Ito M."/>
            <person name="Ohkuma M."/>
            <person name="Sakamoto M."/>
            <person name="Matsutani M."/>
        </authorList>
    </citation>
    <scope>NUCLEOTIDE SEQUENCE [LARGE SCALE GENOMIC DNA]</scope>
    <source>
        <strain evidence="16 17">Kim37-2</strain>
    </source>
</reference>
<evidence type="ECO:0000256" key="14">
    <source>
        <dbReference type="SAM" id="Coils"/>
    </source>
</evidence>
<keyword evidence="5" id="KW-0762">Sugar transport</keyword>
<feature type="transmembrane region" description="Helical" evidence="15">
    <location>
        <begin position="123"/>
        <end position="147"/>
    </location>
</feature>
<accession>A0ABM8BA13</accession>
<feature type="coiled-coil region" evidence="14">
    <location>
        <begin position="478"/>
        <end position="515"/>
    </location>
</feature>
<gene>
    <name evidence="16" type="ORF">KIM372_16450</name>
</gene>
<keyword evidence="14" id="KW-0175">Coiled coil</keyword>
<evidence type="ECO:0000256" key="6">
    <source>
        <dbReference type="ARBA" id="ARBA00022683"/>
    </source>
</evidence>
<dbReference type="PANTHER" id="PTHR33843">
    <property type="entry name" value="ASCORBATE-SPECIFIC PTS SYSTEM EIIC COMPONENT"/>
    <property type="match status" value="1"/>
</dbReference>
<dbReference type="PANTHER" id="PTHR33843:SF4">
    <property type="entry name" value="ASCORBATE-SPECIFIC PTS SYSTEM EIIC COMPONENT"/>
    <property type="match status" value="1"/>
</dbReference>
<organism evidence="16 17">
    <name type="scientific">Bombiscardovia nodaiensis</name>
    <dbReference type="NCBI Taxonomy" id="2932181"/>
    <lineage>
        <taxon>Bacteria</taxon>
        <taxon>Bacillati</taxon>
        <taxon>Actinomycetota</taxon>
        <taxon>Actinomycetes</taxon>
        <taxon>Bifidobacteriales</taxon>
        <taxon>Bifidobacteriaceae</taxon>
        <taxon>Bombiscardovia</taxon>
    </lineage>
</organism>
<comment type="subunit">
    <text evidence="2">Homodimer.</text>
</comment>
<keyword evidence="9 15" id="KW-0472">Membrane</keyword>
<dbReference type="EMBL" id="AP026798">
    <property type="protein sequence ID" value="BDR53738.1"/>
    <property type="molecule type" value="Genomic_DNA"/>
</dbReference>
<keyword evidence="6" id="KW-0598">Phosphotransferase system</keyword>
<dbReference type="InterPro" id="IPR051562">
    <property type="entry name" value="Ascorbate-PTS_EIIC"/>
</dbReference>
<feature type="transmembrane region" description="Helical" evidence="15">
    <location>
        <begin position="270"/>
        <end position="293"/>
    </location>
</feature>
<keyword evidence="7 15" id="KW-0812">Transmembrane</keyword>
<feature type="transmembrane region" description="Helical" evidence="15">
    <location>
        <begin position="360"/>
        <end position="380"/>
    </location>
</feature>
<sequence length="524" mass="54445">MNVLLAVLNFISQEILNVPAYLIGIVAAVGLIALKRSTGQVISGALKAAMGYLILGAGATVVTNALDPFGKLVFKATGAHGVVPTNEVIVAQASSQFGAASAYIIVLSFLLMLVFARFTPLKYVFLTGHHMVFMSTLMALVLSVGFGKGANQWLIVIIGAVLMGVIMVVMPAFAQPFMNRVTGSDKLSIGHFNTLGYIVSGAVGSAVGKKSRSTEDIDFPKGLSFLRDSMVSTTLLMVVLYLVFSVWAAFVVPASEAFAIFPSHPGNYGAFFMAAFAQALQFGIGVSIILYGVRIILGELVPAFQGIANKVVPGARPALDIPIVFPYGANASLIGFLASFAGGLVALLIIAAWLGPVWGLALILPGMVPHFFDGGGAGVFGNATGGRIGAIVGAFINGLLITILPAILMTVLGSFGLSNATFGDADFAWYGTVVGKLAQMGLPVGAVMLMIVAVVLFAAAWVWQVKVVNTGWLPAAKHAELMDQIKAQEQQEKEAQKAAAKAARAAAKAAKAQEAGVEGAAPVK</sequence>
<feature type="transmembrane region" description="Helical" evidence="15">
    <location>
        <begin position="46"/>
        <end position="66"/>
    </location>
</feature>
<evidence type="ECO:0000313" key="17">
    <source>
        <dbReference type="Proteomes" id="UP001321766"/>
    </source>
</evidence>
<feature type="transmembrane region" description="Helical" evidence="15">
    <location>
        <begin position="97"/>
        <end position="116"/>
    </location>
</feature>
<evidence type="ECO:0000256" key="11">
    <source>
        <dbReference type="ARBA" id="ARBA00038218"/>
    </source>
</evidence>
<evidence type="ECO:0000256" key="10">
    <source>
        <dbReference type="ARBA" id="ARBA00037387"/>
    </source>
</evidence>
<evidence type="ECO:0000256" key="15">
    <source>
        <dbReference type="SAM" id="Phobius"/>
    </source>
</evidence>
<evidence type="ECO:0000256" key="2">
    <source>
        <dbReference type="ARBA" id="ARBA00011738"/>
    </source>
</evidence>
<dbReference type="Pfam" id="PF03611">
    <property type="entry name" value="EIIC-GAT"/>
    <property type="match status" value="1"/>
</dbReference>
<proteinExistence type="inferred from homology"/>
<evidence type="ECO:0000256" key="13">
    <source>
        <dbReference type="ARBA" id="ARBA00042859"/>
    </source>
</evidence>
<evidence type="ECO:0000256" key="9">
    <source>
        <dbReference type="ARBA" id="ARBA00023136"/>
    </source>
</evidence>
<name>A0ABM8BA13_9BIFI</name>